<evidence type="ECO:0000256" key="2">
    <source>
        <dbReference type="ARBA" id="ARBA00038251"/>
    </source>
</evidence>
<feature type="region of interest" description="Disordered" evidence="4">
    <location>
        <begin position="462"/>
        <end position="481"/>
    </location>
</feature>
<dbReference type="Gene3D" id="1.25.40.10">
    <property type="entry name" value="Tetratricopeptide repeat domain"/>
    <property type="match status" value="2"/>
</dbReference>
<feature type="compositionally biased region" description="Pro residues" evidence="4">
    <location>
        <begin position="741"/>
        <end position="752"/>
    </location>
</feature>
<evidence type="ECO:0000256" key="3">
    <source>
        <dbReference type="PROSITE-ProRule" id="PRU00339"/>
    </source>
</evidence>
<name>A0A2I2EZK2_ASPCN</name>
<keyword evidence="6" id="KW-1185">Reference proteome</keyword>
<feature type="region of interest" description="Disordered" evidence="4">
    <location>
        <begin position="706"/>
        <end position="870"/>
    </location>
</feature>
<dbReference type="RefSeq" id="XP_024667827.1">
    <property type="nucleotide sequence ID" value="XM_024815538.1"/>
</dbReference>
<accession>A0A2I2EZK2</accession>
<dbReference type="GeneID" id="36522698"/>
<dbReference type="PANTHER" id="PTHR23083">
    <property type="entry name" value="TETRATRICOPEPTIDE REPEAT PROTEIN, TPR"/>
    <property type="match status" value="1"/>
</dbReference>
<dbReference type="InterPro" id="IPR051722">
    <property type="entry name" value="Endocytosis_PI4K-reg_protein"/>
</dbReference>
<dbReference type="SUPFAM" id="SSF48452">
    <property type="entry name" value="TPR-like"/>
    <property type="match status" value="2"/>
</dbReference>
<dbReference type="PROSITE" id="PS50005">
    <property type="entry name" value="TPR"/>
    <property type="match status" value="1"/>
</dbReference>
<gene>
    <name evidence="5" type="ORF">BDW47DRAFT_120857</name>
</gene>
<dbReference type="OrthoDB" id="29013at2759"/>
<dbReference type="Proteomes" id="UP000234585">
    <property type="component" value="Unassembled WGS sequence"/>
</dbReference>
<evidence type="ECO:0000256" key="4">
    <source>
        <dbReference type="SAM" id="MobiDB-lite"/>
    </source>
</evidence>
<feature type="compositionally biased region" description="Basic and acidic residues" evidence="4">
    <location>
        <begin position="774"/>
        <end position="783"/>
    </location>
</feature>
<dbReference type="InterPro" id="IPR011990">
    <property type="entry name" value="TPR-like_helical_dom_sf"/>
</dbReference>
<evidence type="ECO:0000313" key="6">
    <source>
        <dbReference type="Proteomes" id="UP000234585"/>
    </source>
</evidence>
<dbReference type="SMART" id="SM00028">
    <property type="entry name" value="TPR"/>
    <property type="match status" value="4"/>
</dbReference>
<feature type="repeat" description="TPR" evidence="3">
    <location>
        <begin position="962"/>
        <end position="995"/>
    </location>
</feature>
<comment type="similarity">
    <text evidence="2">Belongs to the YPP1 family.</text>
</comment>
<evidence type="ECO:0000256" key="1">
    <source>
        <dbReference type="ARBA" id="ARBA00002550"/>
    </source>
</evidence>
<dbReference type="EMBL" id="KZ559193">
    <property type="protein sequence ID" value="PLB33815.1"/>
    <property type="molecule type" value="Genomic_DNA"/>
</dbReference>
<dbReference type="STRING" id="41067.A0A2I2EZK2"/>
<feature type="compositionally biased region" description="Polar residues" evidence="4">
    <location>
        <begin position="717"/>
        <end position="727"/>
    </location>
</feature>
<dbReference type="AlphaFoldDB" id="A0A2I2EZK2"/>
<dbReference type="InterPro" id="IPR019734">
    <property type="entry name" value="TPR_rpt"/>
</dbReference>
<organism evidence="5 6">
    <name type="scientific">Aspergillus candidus</name>
    <dbReference type="NCBI Taxonomy" id="41067"/>
    <lineage>
        <taxon>Eukaryota</taxon>
        <taxon>Fungi</taxon>
        <taxon>Dikarya</taxon>
        <taxon>Ascomycota</taxon>
        <taxon>Pezizomycotina</taxon>
        <taxon>Eurotiomycetes</taxon>
        <taxon>Eurotiomycetidae</taxon>
        <taxon>Eurotiales</taxon>
        <taxon>Aspergillaceae</taxon>
        <taxon>Aspergillus</taxon>
        <taxon>Aspergillus subgen. Circumdati</taxon>
    </lineage>
</organism>
<evidence type="ECO:0000313" key="5">
    <source>
        <dbReference type="EMBL" id="PLB33815.1"/>
    </source>
</evidence>
<proteinExistence type="inferred from homology"/>
<keyword evidence="3" id="KW-0802">TPR repeat</keyword>
<comment type="function">
    <text evidence="1">Involved in endocytosis.</text>
</comment>
<protein>
    <submittedName>
        <fullName evidence="5">Uncharacterized protein</fullName>
    </submittedName>
</protein>
<reference evidence="5 6" key="1">
    <citation type="submission" date="2017-12" db="EMBL/GenBank/DDBJ databases">
        <authorList>
            <consortium name="DOE Joint Genome Institute"/>
            <person name="Haridas S."/>
            <person name="Kjaerbolling I."/>
            <person name="Vesth T.C."/>
            <person name="Frisvad J.C."/>
            <person name="Nybo J.L."/>
            <person name="Theobald S."/>
            <person name="Kuo A."/>
            <person name="Bowyer P."/>
            <person name="Matsuda Y."/>
            <person name="Mondo S."/>
            <person name="Lyhne E.K."/>
            <person name="Kogle M.E."/>
            <person name="Clum A."/>
            <person name="Lipzen A."/>
            <person name="Salamov A."/>
            <person name="Ngan C.Y."/>
            <person name="Daum C."/>
            <person name="Chiniquy J."/>
            <person name="Barry K."/>
            <person name="LaButti K."/>
            <person name="Simmons B.A."/>
            <person name="Magnuson J.K."/>
            <person name="Mortensen U.H."/>
            <person name="Larsen T.O."/>
            <person name="Grigoriev I.V."/>
            <person name="Baker S.E."/>
            <person name="Andersen M.R."/>
            <person name="Nordberg H.P."/>
            <person name="Cantor M.N."/>
            <person name="Hua S.X."/>
        </authorList>
    </citation>
    <scope>NUCLEOTIDE SEQUENCE [LARGE SCALE GENOMIC DNA]</scope>
    <source>
        <strain evidence="5 6">CBS 102.13</strain>
    </source>
</reference>
<dbReference type="PANTHER" id="PTHR23083:SF464">
    <property type="entry name" value="TETRATRICOPEPTIDE REPEAT DOMAIN 7, ISOFORM A"/>
    <property type="match status" value="1"/>
</dbReference>
<feature type="region of interest" description="Disordered" evidence="4">
    <location>
        <begin position="625"/>
        <end position="645"/>
    </location>
</feature>
<sequence length="1156" mass="125738">MASRESEKAQRYIVALDNARCQNKWEEVPELVRKITKHAPHRSCLIQVASAEHQVAIDLSKNPSNSRPSSAASSTLPELIPSLLSTIDRGDSPRQDIFQAQVCLGWLHWTLHEPGLAVARLPKDFGESLKAIASAGEDLTPWTKVCLVKGCYIKGAAQHTVAGADEALETLDSLTLWLNGYSQAASLNNPQFLQWSEQLVAEGALLAGDKACHMAPRADDILLQTALRLFRLWSTHPHVKRGGAAPASPREANAKSLIWKSYYDLLSAILRHGLPYTPQANGPARPQLASELRLVESTCESNLLREVKFPTASSRNTQVEEWVEQVIGNWGVIGGSQWTDEELGDGGQVAVGRAVLDILYRAATKTYHSHLILRRLFQVHASLADFDLALKALDAYIEIVTDAKERAAKGAQFGATESDGTFVRTLSEAIVMLGCFGAKPQAEKARELVDLIKTVLARHVGEGDDDSGADGQLVAAGTHSPASPAVAPGDLATAYRGIGIGLANWAYWTPVNEKRDDIRAEAIDYLERSLDPALGDDTNCSSLYTLAILLAEDRDLDGAVDYVKSALTAPGGPSPPQAHFVRERDLVPMWHLLALLLSAKHDFDIAERSCEAAFEQFPNAVTSLTHGDRRATKSPSSPDPSNAAGLTHALIRRLRGREKERILETRMTQLAFVELVEGPEAAVNHSEQLLGLFAALFDDLDLSSEERKEPADHLTPPKSSAGSTRTFRGSIFGRSSKVPRIPEPVPGIPPDSPHVSSRAAESPATTDAPPAIHVSDDARHHTPEGSAAVSRSNSQRVRKRSSGRRLGADPVNGDGESAGVHANGTRSPPGSQPPNARHPLPPIPHNISHDRLPPPAGHAAQPPTHDVRVPSSYSFDSPAQVVTKLPRVQSQKHALGLLVKTWLLIAGLYRRASLYDDAAEASEEAAKHVARVEALVAAEDSSARGFRQRGWAVGRSADELRADLYTERGLLSTAQGRAHEAMGHFEDALLLDSDHPKATICLSTLLLDIWDRKLPLELVEPEIDLDPSLQARVPAAPTPEQTSKRLSRGPNFSLGAHLDKRQSQALAAPVLPAPQEDEAKLLNRISARERAHALLSALTKRGSSWDNSEAWFVLSRAYEAEGQTEKLKEVLWWCIELEDRRPIRHWSHLGSGVYVL</sequence>